<sequence length="189" mass="21769">MEYSVTDYFEADANLKKAIHEINLHSHAMRKQPLNEAKKRMKIAAEKIDELTEIFTWETTNTDHIRRAFITLACSIESQLVAIRLTGLFPDLYNGTNNPSQLMEDITRGFLESLKSRGRFQPGIVIKTGILAWKDESLMSYVKDMQRHLERSTFDNLLEAVTYFEKSGLLLQLMIQPSSIKKPANNYII</sequence>
<keyword evidence="2" id="KW-1185">Reference proteome</keyword>
<accession>A0A4V3D0X9</accession>
<evidence type="ECO:0000313" key="1">
    <source>
        <dbReference type="EMBL" id="TDQ08244.1"/>
    </source>
</evidence>
<name>A0A4V3D0X9_9SPHI</name>
<comment type="caution">
    <text evidence="1">The sequence shown here is derived from an EMBL/GenBank/DDBJ whole genome shotgun (WGS) entry which is preliminary data.</text>
</comment>
<evidence type="ECO:0000313" key="2">
    <source>
        <dbReference type="Proteomes" id="UP000295620"/>
    </source>
</evidence>
<protein>
    <submittedName>
        <fullName evidence="1">Uncharacterized protein</fullName>
    </submittedName>
</protein>
<dbReference type="OrthoDB" id="1493864at2"/>
<proteinExistence type="predicted"/>
<gene>
    <name evidence="1" type="ORF">ATK78_2752</name>
</gene>
<dbReference type="Proteomes" id="UP000295620">
    <property type="component" value="Unassembled WGS sequence"/>
</dbReference>
<reference evidence="1 2" key="1">
    <citation type="submission" date="2019-03" db="EMBL/GenBank/DDBJ databases">
        <title>Genomic Encyclopedia of Archaeal and Bacterial Type Strains, Phase II (KMG-II): from individual species to whole genera.</title>
        <authorList>
            <person name="Goeker M."/>
        </authorList>
    </citation>
    <scope>NUCLEOTIDE SEQUENCE [LARGE SCALE GENOMIC DNA]</scope>
    <source>
        <strain evidence="1 2">DSM 19035</strain>
    </source>
</reference>
<dbReference type="AlphaFoldDB" id="A0A4V3D0X9"/>
<dbReference type="EMBL" id="SNYC01000005">
    <property type="protein sequence ID" value="TDQ08244.1"/>
    <property type="molecule type" value="Genomic_DNA"/>
</dbReference>
<dbReference type="RefSeq" id="WP_133576638.1">
    <property type="nucleotide sequence ID" value="NZ_SNYC01000005.1"/>
</dbReference>
<organism evidence="1 2">
    <name type="scientific">Pedobacter metabolipauper</name>
    <dbReference type="NCBI Taxonomy" id="425513"/>
    <lineage>
        <taxon>Bacteria</taxon>
        <taxon>Pseudomonadati</taxon>
        <taxon>Bacteroidota</taxon>
        <taxon>Sphingobacteriia</taxon>
        <taxon>Sphingobacteriales</taxon>
        <taxon>Sphingobacteriaceae</taxon>
        <taxon>Pedobacter</taxon>
    </lineage>
</organism>